<feature type="compositionally biased region" description="Acidic residues" evidence="1">
    <location>
        <begin position="148"/>
        <end position="157"/>
    </location>
</feature>
<dbReference type="Pfam" id="PF03108">
    <property type="entry name" value="DBD_Tnp_Mut"/>
    <property type="match status" value="1"/>
</dbReference>
<name>A0A8S1ZNX9_ARAAE</name>
<accession>A0A8S1ZNX9</accession>
<reference evidence="3" key="1">
    <citation type="submission" date="2021-01" db="EMBL/GenBank/DDBJ databases">
        <authorList>
            <person name="Bezrukov I."/>
        </authorList>
    </citation>
    <scope>NUCLEOTIDE SEQUENCE</scope>
</reference>
<proteinExistence type="predicted"/>
<sequence>MKSKSYADTPPVCVTNGRQFEAYLRQCSKESVRLCVKIIGGGNCREKKDRKRKGKCEESREVNVETVLEDEDYYNRKRDGKKPVGDLFNRKFASTQHSVDEADEVESIISEAIREDLEDDDEFPRFDYCDDEDGASSGDEYYGLNSRDEEEEEDVADRDEVKSKAKIEESQRNCKRNKKFSLSSGNSSNAKSYLKLEMCGVDLATGQRYESKDALEERLKILSVIQKFDFDVDRSKPDLYTVNCWVPGCRWRVRGSPIGDSSVFNIRIYNRTHTCSVIERSASGRQATPAILGQLYKEFVGGVGESVLPCHVAESLNKVLTGARKYPIVMLLDEVRLMLTRWYAKRRKEAMLMTTTLTKAEHAKVSRIALNDKNYLIDFLRTVMQYP</sequence>
<dbReference type="Proteomes" id="UP000682877">
    <property type="component" value="Chromosome 2"/>
</dbReference>
<feature type="compositionally biased region" description="Basic and acidic residues" evidence="1">
    <location>
        <begin position="158"/>
        <end position="168"/>
    </location>
</feature>
<organism evidence="3 4">
    <name type="scientific">Arabidopsis arenosa</name>
    <name type="common">Sand rock-cress</name>
    <name type="synonym">Cardaminopsis arenosa</name>
    <dbReference type="NCBI Taxonomy" id="38785"/>
    <lineage>
        <taxon>Eukaryota</taxon>
        <taxon>Viridiplantae</taxon>
        <taxon>Streptophyta</taxon>
        <taxon>Embryophyta</taxon>
        <taxon>Tracheophyta</taxon>
        <taxon>Spermatophyta</taxon>
        <taxon>Magnoliopsida</taxon>
        <taxon>eudicotyledons</taxon>
        <taxon>Gunneridae</taxon>
        <taxon>Pentapetalae</taxon>
        <taxon>rosids</taxon>
        <taxon>malvids</taxon>
        <taxon>Brassicales</taxon>
        <taxon>Brassicaceae</taxon>
        <taxon>Camelineae</taxon>
        <taxon>Arabidopsis</taxon>
    </lineage>
</organism>
<feature type="domain" description="Transposase MuDR plant" evidence="2">
    <location>
        <begin position="201"/>
        <end position="266"/>
    </location>
</feature>
<gene>
    <name evidence="3" type="ORF">AARE701A_LOCUS4513</name>
</gene>
<protein>
    <recommendedName>
        <fullName evidence="2">Transposase MuDR plant domain-containing protein</fullName>
    </recommendedName>
</protein>
<dbReference type="AlphaFoldDB" id="A0A8S1ZNX9"/>
<evidence type="ECO:0000313" key="4">
    <source>
        <dbReference type="Proteomes" id="UP000682877"/>
    </source>
</evidence>
<dbReference type="EMBL" id="LR999452">
    <property type="protein sequence ID" value="CAE5962879.1"/>
    <property type="molecule type" value="Genomic_DNA"/>
</dbReference>
<evidence type="ECO:0000256" key="1">
    <source>
        <dbReference type="SAM" id="MobiDB-lite"/>
    </source>
</evidence>
<evidence type="ECO:0000259" key="2">
    <source>
        <dbReference type="Pfam" id="PF03108"/>
    </source>
</evidence>
<dbReference type="InterPro" id="IPR004332">
    <property type="entry name" value="Transposase_MuDR"/>
</dbReference>
<keyword evidence="4" id="KW-1185">Reference proteome</keyword>
<evidence type="ECO:0000313" key="3">
    <source>
        <dbReference type="EMBL" id="CAE5962879.1"/>
    </source>
</evidence>
<feature type="region of interest" description="Disordered" evidence="1">
    <location>
        <begin position="122"/>
        <end position="168"/>
    </location>
</feature>